<name>A0ABR2IXN2_9EUKA</name>
<evidence type="ECO:0000313" key="2">
    <source>
        <dbReference type="Proteomes" id="UP001470230"/>
    </source>
</evidence>
<proteinExistence type="predicted"/>
<accession>A0ABR2IXN2</accession>
<organism evidence="1 2">
    <name type="scientific">Tritrichomonas musculus</name>
    <dbReference type="NCBI Taxonomy" id="1915356"/>
    <lineage>
        <taxon>Eukaryota</taxon>
        <taxon>Metamonada</taxon>
        <taxon>Parabasalia</taxon>
        <taxon>Tritrichomonadida</taxon>
        <taxon>Tritrichomonadidae</taxon>
        <taxon>Tritrichomonas</taxon>
    </lineage>
</organism>
<reference evidence="1 2" key="1">
    <citation type="submission" date="2024-04" db="EMBL/GenBank/DDBJ databases">
        <title>Tritrichomonas musculus Genome.</title>
        <authorList>
            <person name="Alves-Ferreira E."/>
            <person name="Grigg M."/>
            <person name="Lorenzi H."/>
            <person name="Galac M."/>
        </authorList>
    </citation>
    <scope>NUCLEOTIDE SEQUENCE [LARGE SCALE GENOMIC DNA]</scope>
    <source>
        <strain evidence="1 2">EAF2021</strain>
    </source>
</reference>
<comment type="caution">
    <text evidence="1">The sequence shown here is derived from an EMBL/GenBank/DDBJ whole genome shotgun (WGS) entry which is preliminary data.</text>
</comment>
<dbReference type="Proteomes" id="UP001470230">
    <property type="component" value="Unassembled WGS sequence"/>
</dbReference>
<evidence type="ECO:0008006" key="3">
    <source>
        <dbReference type="Google" id="ProtNLM"/>
    </source>
</evidence>
<sequence>MEFSSNLLPKNDELKKKLRIPLSFSISPASLECLFQIKCQQPNLYSCTKCHSFFSPNCQSNGAIWKCGICGTQNQGNNDDLFKTFKTSQSIEIVHSATKHIGQIFVIYISLDFQPLDFIKAKISAFSILRHLPKDSKCIIIIGTDSSDFSMLAPPSPKLDSTEIDNQRAAIVRFPSIQSLAGLDLTKFFFTHENSISAECSIDRLTYSTNSNPFQKTINLAQILANIINPIHFISIINEITRKPIDLDPILQKMLRIDFIVANLNSRSIDISKKIPGTINVLSKLNPALQSQLFVEQKTKYQVVITCLTSECEVKWQKPLRPYSDIADNSIFIPVSIGDDNPYVIDVTPHNGKETIHFQFVSKFFYVENYEKKCVTRIHNFSIKTTDNFDAYLSSVNWNNVLWFWTRKVVELQRDEAIAALMRIAATVIQQICGIYNNDKASIENISSKIDQGFLRGVCSIYLASVFSDSEEDSLNGTNLLVLTPPSKLNVIPIITECEGNKICQSINGISESRGTANAISKYARNLQMKLPVFIPIKTPIERDFSKISTSYLEILSNLIEKLS</sequence>
<dbReference type="InterPro" id="IPR036174">
    <property type="entry name" value="Znf_Sec23_Sec24_sf"/>
</dbReference>
<gene>
    <name evidence="1" type="ORF">M9Y10_008196</name>
</gene>
<evidence type="ECO:0000313" key="1">
    <source>
        <dbReference type="EMBL" id="KAK8870318.1"/>
    </source>
</evidence>
<dbReference type="SUPFAM" id="SSF82919">
    <property type="entry name" value="Zn-finger domain of Sec23/24"/>
    <property type="match status" value="1"/>
</dbReference>
<keyword evidence="2" id="KW-1185">Reference proteome</keyword>
<protein>
    <recommendedName>
        <fullName evidence="3">Zinc finger Sec23/Sec24-type domain-containing protein</fullName>
    </recommendedName>
</protein>
<dbReference type="EMBL" id="JAPFFF010000014">
    <property type="protein sequence ID" value="KAK8870318.1"/>
    <property type="molecule type" value="Genomic_DNA"/>
</dbReference>